<sequence length="38" mass="4740">MYLKELSNYLELIINSIAILYIMQYMQYMKLILNLYKF</sequence>
<gene>
    <name evidence="2" type="ordered locus">B488_12870</name>
</gene>
<keyword evidence="1" id="KW-0812">Transmembrane</keyword>
<name>L0EUQ0_LIBCB</name>
<dbReference type="STRING" id="1215343.B488_12870"/>
<dbReference type="Proteomes" id="UP000010799">
    <property type="component" value="Chromosome"/>
</dbReference>
<keyword evidence="1" id="KW-0472">Membrane</keyword>
<evidence type="ECO:0000256" key="1">
    <source>
        <dbReference type="SAM" id="Phobius"/>
    </source>
</evidence>
<evidence type="ECO:0000313" key="3">
    <source>
        <dbReference type="Proteomes" id="UP000010799"/>
    </source>
</evidence>
<dbReference type="HOGENOM" id="CLU_3329613_0_0_5"/>
<keyword evidence="1" id="KW-1133">Transmembrane helix</keyword>
<evidence type="ECO:0000313" key="2">
    <source>
        <dbReference type="EMBL" id="AGA65279.1"/>
    </source>
</evidence>
<feature type="transmembrane region" description="Helical" evidence="1">
    <location>
        <begin position="6"/>
        <end position="23"/>
    </location>
</feature>
<keyword evidence="3" id="KW-1185">Reference proteome</keyword>
<organism evidence="2 3">
    <name type="scientific">Liberibacter crescens (strain BT-1)</name>
    <dbReference type="NCBI Taxonomy" id="1215343"/>
    <lineage>
        <taxon>Bacteria</taxon>
        <taxon>Pseudomonadati</taxon>
        <taxon>Pseudomonadota</taxon>
        <taxon>Alphaproteobacteria</taxon>
        <taxon>Hyphomicrobiales</taxon>
        <taxon>Rhizobiaceae</taxon>
        <taxon>Liberibacter</taxon>
    </lineage>
</organism>
<accession>L0EUQ0</accession>
<protein>
    <submittedName>
        <fullName evidence="2">Uncharacterized protein</fullName>
    </submittedName>
</protein>
<dbReference type="KEGG" id="lcc:B488_12870"/>
<proteinExistence type="predicted"/>
<dbReference type="EMBL" id="CP003789">
    <property type="protein sequence ID" value="AGA65279.1"/>
    <property type="molecule type" value="Genomic_DNA"/>
</dbReference>
<reference evidence="2 3" key="1">
    <citation type="journal article" date="2012" name="Stand. Genomic Sci.">
        <title>Complete genome sequence of Liberibacter crescens BT-1.</title>
        <authorList>
            <person name="Leonard M.T."/>
            <person name="Fagen J.R."/>
            <person name="Davis-Richardson A.G."/>
            <person name="Davis M.J."/>
            <person name="Triplett E.W."/>
        </authorList>
    </citation>
    <scope>NUCLEOTIDE SEQUENCE [LARGE SCALE GENOMIC DNA]</scope>
    <source>
        <strain evidence="2 3">BT-1</strain>
    </source>
</reference>
<dbReference type="AlphaFoldDB" id="L0EUQ0"/>